<gene>
    <name evidence="9" type="primary">MCA1</name>
    <name evidence="9" type="ORF">ATY40_BA7503974</name>
</gene>
<evidence type="ECO:0000313" key="9">
    <source>
        <dbReference type="EMBL" id="ANZ76394.1"/>
    </source>
</evidence>
<accession>A0A1B2JEA1</accession>
<evidence type="ECO:0000256" key="2">
    <source>
        <dbReference type="ARBA" id="ARBA00009005"/>
    </source>
</evidence>
<dbReference type="PANTHER" id="PTHR48104">
    <property type="entry name" value="METACASPASE-4"/>
    <property type="match status" value="1"/>
</dbReference>
<evidence type="ECO:0000256" key="7">
    <source>
        <dbReference type="SAM" id="MobiDB-lite"/>
    </source>
</evidence>
<dbReference type="GO" id="GO:0005737">
    <property type="term" value="C:cytoplasm"/>
    <property type="evidence" value="ECO:0007669"/>
    <property type="project" value="TreeGrafter"/>
</dbReference>
<reference evidence="9 10" key="1">
    <citation type="submission" date="2016-02" db="EMBL/GenBank/DDBJ databases">
        <title>Comparative genomic and transcriptomic foundation for Pichia pastoris.</title>
        <authorList>
            <person name="Love K.R."/>
            <person name="Shah K.A."/>
            <person name="Whittaker C.A."/>
            <person name="Wu J."/>
            <person name="Bartlett M.C."/>
            <person name="Ma D."/>
            <person name="Leeson R.L."/>
            <person name="Priest M."/>
            <person name="Young S.K."/>
            <person name="Love J.C."/>
        </authorList>
    </citation>
    <scope>NUCLEOTIDE SEQUENCE [LARGE SCALE GENOMIC DNA]</scope>
    <source>
        <strain evidence="9 10">ATCC 28485</strain>
    </source>
</reference>
<dbReference type="Proteomes" id="UP000094565">
    <property type="component" value="Chromosome 3"/>
</dbReference>
<dbReference type="GO" id="GO:0006508">
    <property type="term" value="P:proteolysis"/>
    <property type="evidence" value="ECO:0007669"/>
    <property type="project" value="InterPro"/>
</dbReference>
<feature type="region of interest" description="Disordered" evidence="7">
    <location>
        <begin position="1"/>
        <end position="102"/>
    </location>
</feature>
<dbReference type="OrthoDB" id="3223806at2759"/>
<keyword evidence="5" id="KW-0788">Thiol protease</keyword>
<evidence type="ECO:0000313" key="10">
    <source>
        <dbReference type="Proteomes" id="UP000094565"/>
    </source>
</evidence>
<evidence type="ECO:0000256" key="1">
    <source>
        <dbReference type="ARBA" id="ARBA00003621"/>
    </source>
</evidence>
<keyword evidence="10" id="KW-1185">Reference proteome</keyword>
<comment type="similarity">
    <text evidence="2">Belongs to the peptidase C14B family.</text>
</comment>
<sequence>MFPGRQHATYSSNQEFQRPPAAPPTNNSQQFYRPPVGPPPAQNSGYNVNQYQAPSTPPSNWQKQQYQAPPTPPTNQRQQYQQASYSSSRQAPQQSQYGQYQTSDCTGRKKALLVGINYFGTSSALNGCINDVQNMKAYLINYHGYKAEDMVILTDDQKDIVSIPNKQNMIAAMQWLVSDARPNDSLVFHYSGHGGRTEDLNGDEVDGFDDVIYPLDFKTAGHIVDDDLHDILVKPLPMGCRLTAIFDSCHSGTCLDVPFTYRAQDGQIKEYNVWKESGSDAMQAVLGYAQGNMSTVVKSVGSMFKKVTKSNSSAVERIKKEKFSPADVIAFSGCKDTQTSADTVQNGTATGAMSWAFISVLTQNPNQSYLTLLQNIRNLIGTKYSQKPQMSSSHPMDLNTRFIM</sequence>
<evidence type="ECO:0000256" key="5">
    <source>
        <dbReference type="ARBA" id="ARBA00022807"/>
    </source>
</evidence>
<dbReference type="PANTHER" id="PTHR48104:SF30">
    <property type="entry name" value="METACASPASE-1"/>
    <property type="match status" value="1"/>
</dbReference>
<keyword evidence="5" id="KW-0645">Protease</keyword>
<evidence type="ECO:0000256" key="4">
    <source>
        <dbReference type="ARBA" id="ARBA00022703"/>
    </source>
</evidence>
<dbReference type="InterPro" id="IPR029030">
    <property type="entry name" value="Caspase-like_dom_sf"/>
</dbReference>
<dbReference type="Gene3D" id="3.40.50.12660">
    <property type="match status" value="2"/>
</dbReference>
<organism evidence="9 10">
    <name type="scientific">Komagataella pastoris</name>
    <name type="common">Yeast</name>
    <name type="synonym">Pichia pastoris</name>
    <dbReference type="NCBI Taxonomy" id="4922"/>
    <lineage>
        <taxon>Eukaryota</taxon>
        <taxon>Fungi</taxon>
        <taxon>Dikarya</taxon>
        <taxon>Ascomycota</taxon>
        <taxon>Saccharomycotina</taxon>
        <taxon>Pichiomycetes</taxon>
        <taxon>Pichiales</taxon>
        <taxon>Pichiaceae</taxon>
        <taxon>Komagataella</taxon>
    </lineage>
</organism>
<dbReference type="Pfam" id="PF00656">
    <property type="entry name" value="Peptidase_C14"/>
    <property type="match status" value="1"/>
</dbReference>
<proteinExistence type="inferred from homology"/>
<keyword evidence="6" id="KW-0865">Zymogen</keyword>
<keyword evidence="4" id="KW-0053">Apoptosis</keyword>
<evidence type="ECO:0000259" key="8">
    <source>
        <dbReference type="Pfam" id="PF00656"/>
    </source>
</evidence>
<protein>
    <recommendedName>
        <fullName evidence="3">Metacaspase-1</fullName>
    </recommendedName>
</protein>
<evidence type="ECO:0000256" key="6">
    <source>
        <dbReference type="ARBA" id="ARBA00023145"/>
    </source>
</evidence>
<dbReference type="EMBL" id="CP014586">
    <property type="protein sequence ID" value="ANZ76394.1"/>
    <property type="molecule type" value="Genomic_DNA"/>
</dbReference>
<evidence type="ECO:0000256" key="3">
    <source>
        <dbReference type="ARBA" id="ARBA00016994"/>
    </source>
</evidence>
<comment type="function">
    <text evidence="1">Involved in cell death (apoptosis).</text>
</comment>
<dbReference type="InterPro" id="IPR050452">
    <property type="entry name" value="Metacaspase"/>
</dbReference>
<feature type="compositionally biased region" description="Polar residues" evidence="7">
    <location>
        <begin position="42"/>
        <end position="68"/>
    </location>
</feature>
<keyword evidence="5" id="KW-0378">Hydrolase</keyword>
<dbReference type="AlphaFoldDB" id="A0A1B2JEA1"/>
<feature type="domain" description="Peptidase C14 caspase" evidence="8">
    <location>
        <begin position="108"/>
        <end position="395"/>
    </location>
</feature>
<dbReference type="SUPFAM" id="SSF52129">
    <property type="entry name" value="Caspase-like"/>
    <property type="match status" value="1"/>
</dbReference>
<feature type="compositionally biased region" description="Low complexity" evidence="7">
    <location>
        <begin position="76"/>
        <end position="101"/>
    </location>
</feature>
<dbReference type="GO" id="GO:0006915">
    <property type="term" value="P:apoptotic process"/>
    <property type="evidence" value="ECO:0007669"/>
    <property type="project" value="UniProtKB-KW"/>
</dbReference>
<dbReference type="InterPro" id="IPR011600">
    <property type="entry name" value="Pept_C14_caspase"/>
</dbReference>
<name>A0A1B2JEA1_PICPA</name>
<dbReference type="GO" id="GO:0004197">
    <property type="term" value="F:cysteine-type endopeptidase activity"/>
    <property type="evidence" value="ECO:0007669"/>
    <property type="project" value="InterPro"/>
</dbReference>